<dbReference type="Pfam" id="PF00294">
    <property type="entry name" value="PfkB"/>
    <property type="match status" value="1"/>
</dbReference>
<dbReference type="OrthoDB" id="9776822at2"/>
<dbReference type="PROSITE" id="PS00583">
    <property type="entry name" value="PFKB_KINASES_1"/>
    <property type="match status" value="1"/>
</dbReference>
<dbReference type="PROSITE" id="PS00584">
    <property type="entry name" value="PFKB_KINASES_2"/>
    <property type="match status" value="1"/>
</dbReference>
<dbReference type="CDD" id="cd01167">
    <property type="entry name" value="bac_FRK"/>
    <property type="match status" value="1"/>
</dbReference>
<comment type="similarity">
    <text evidence="1 6">Belongs to the carbohydrate kinase PfkB family.</text>
</comment>
<keyword evidence="3" id="KW-0547">Nucleotide-binding</keyword>
<evidence type="ECO:0000256" key="5">
    <source>
        <dbReference type="ARBA" id="ARBA00022840"/>
    </source>
</evidence>
<dbReference type="PRINTS" id="PR00990">
    <property type="entry name" value="RIBOKINASE"/>
</dbReference>
<dbReference type="InterPro" id="IPR011611">
    <property type="entry name" value="PfkB_dom"/>
</dbReference>
<evidence type="ECO:0000256" key="6">
    <source>
        <dbReference type="RuleBase" id="RU003704"/>
    </source>
</evidence>
<dbReference type="EMBL" id="FYEH01000001">
    <property type="protein sequence ID" value="SNB51100.1"/>
    <property type="molecule type" value="Genomic_DNA"/>
</dbReference>
<keyword evidence="9" id="KW-1185">Reference proteome</keyword>
<gene>
    <name evidence="8" type="ORF">SAMN07250955_10134</name>
</gene>
<keyword evidence="2 6" id="KW-0808">Transferase</keyword>
<dbReference type="InterPro" id="IPR002139">
    <property type="entry name" value="Ribo/fructo_kinase"/>
</dbReference>
<evidence type="ECO:0000259" key="7">
    <source>
        <dbReference type="Pfam" id="PF00294"/>
    </source>
</evidence>
<dbReference type="SUPFAM" id="SSF53613">
    <property type="entry name" value="Ribokinase-like"/>
    <property type="match status" value="1"/>
</dbReference>
<keyword evidence="5" id="KW-0067">ATP-binding</keyword>
<dbReference type="InterPro" id="IPR029056">
    <property type="entry name" value="Ribokinase-like"/>
</dbReference>
<protein>
    <submittedName>
        <fullName evidence="8">Fructokinase</fullName>
    </submittedName>
</protein>
<dbReference type="PANTHER" id="PTHR43085">
    <property type="entry name" value="HEXOKINASE FAMILY MEMBER"/>
    <property type="match status" value="1"/>
</dbReference>
<dbReference type="InterPro" id="IPR002173">
    <property type="entry name" value="Carboh/pur_kinase_PfkB_CS"/>
</dbReference>
<dbReference type="Proteomes" id="UP000197065">
    <property type="component" value="Unassembled WGS sequence"/>
</dbReference>
<keyword evidence="4 6" id="KW-0418">Kinase</keyword>
<organism evidence="8 9">
    <name type="scientific">Arboricoccus pini</name>
    <dbReference type="NCBI Taxonomy" id="1963835"/>
    <lineage>
        <taxon>Bacteria</taxon>
        <taxon>Pseudomonadati</taxon>
        <taxon>Pseudomonadota</taxon>
        <taxon>Alphaproteobacteria</taxon>
        <taxon>Geminicoccales</taxon>
        <taxon>Geminicoccaceae</taxon>
        <taxon>Arboricoccus</taxon>
    </lineage>
</organism>
<evidence type="ECO:0000313" key="8">
    <source>
        <dbReference type="EMBL" id="SNB51100.1"/>
    </source>
</evidence>
<proteinExistence type="inferred from homology"/>
<dbReference type="RefSeq" id="WP_088559382.1">
    <property type="nucleotide sequence ID" value="NZ_FYEH01000001.1"/>
</dbReference>
<sequence length="319" mass="33660">MADIICFGDLLIDFVPTQTGTGLIDAPAFKKAPGGAAANVAVGLARLGVASAFMGKVGNDPFGHFLAQTLEAEGVDIRPLRFDPTARTSLAFVSLREDGEREFLFYRENSADQNFRVSEIDKAAIEAARIFHFDSISLAAERARGTTLAAADIAADAGLTISYDVNLRPALWADLDAARPTILAGLRRASIVKLSEEELAFLAANGDLERACQQLWHPAMKLLIVTRGAEGCTVVTERCVSEITSIAVTPVDTTGAGDGFVAGLLQGLVGGDAYLEDDGALRELCRFANAVGALTTTERGAIPALPRRDAVLAALARAE</sequence>
<accession>A0A212PW11</accession>
<evidence type="ECO:0000256" key="2">
    <source>
        <dbReference type="ARBA" id="ARBA00022679"/>
    </source>
</evidence>
<dbReference type="InterPro" id="IPR050306">
    <property type="entry name" value="PfkB_Carbo_kinase"/>
</dbReference>
<reference evidence="8 9" key="1">
    <citation type="submission" date="2017-06" db="EMBL/GenBank/DDBJ databases">
        <authorList>
            <person name="Kim H.J."/>
            <person name="Triplett B.A."/>
        </authorList>
    </citation>
    <scope>NUCLEOTIDE SEQUENCE [LARGE SCALE GENOMIC DNA]</scope>
    <source>
        <strain evidence="8 9">B29T1</strain>
    </source>
</reference>
<feature type="domain" description="Carbohydrate kinase PfkB" evidence="7">
    <location>
        <begin position="1"/>
        <end position="306"/>
    </location>
</feature>
<dbReference type="Gene3D" id="3.40.1190.20">
    <property type="match status" value="1"/>
</dbReference>
<dbReference type="AlphaFoldDB" id="A0A212PW11"/>
<evidence type="ECO:0000256" key="4">
    <source>
        <dbReference type="ARBA" id="ARBA00022777"/>
    </source>
</evidence>
<dbReference type="GO" id="GO:0005524">
    <property type="term" value="F:ATP binding"/>
    <property type="evidence" value="ECO:0007669"/>
    <property type="project" value="UniProtKB-KW"/>
</dbReference>
<dbReference type="GO" id="GO:0008865">
    <property type="term" value="F:fructokinase activity"/>
    <property type="evidence" value="ECO:0007669"/>
    <property type="project" value="UniProtKB-ARBA"/>
</dbReference>
<name>A0A212PW11_9PROT</name>
<dbReference type="GO" id="GO:0006000">
    <property type="term" value="P:fructose metabolic process"/>
    <property type="evidence" value="ECO:0007669"/>
    <property type="project" value="UniProtKB-ARBA"/>
</dbReference>
<evidence type="ECO:0000256" key="1">
    <source>
        <dbReference type="ARBA" id="ARBA00010688"/>
    </source>
</evidence>
<dbReference type="PANTHER" id="PTHR43085:SF1">
    <property type="entry name" value="PSEUDOURIDINE KINASE-RELATED"/>
    <property type="match status" value="1"/>
</dbReference>
<evidence type="ECO:0000256" key="3">
    <source>
        <dbReference type="ARBA" id="ARBA00022741"/>
    </source>
</evidence>
<evidence type="ECO:0000313" key="9">
    <source>
        <dbReference type="Proteomes" id="UP000197065"/>
    </source>
</evidence>